<accession>A0A8T0JCJ9</accession>
<protein>
    <submittedName>
        <fullName evidence="2">Uncharacterized protein</fullName>
    </submittedName>
</protein>
<dbReference type="Proteomes" id="UP000822688">
    <property type="component" value="Chromosome 1"/>
</dbReference>
<proteinExistence type="predicted"/>
<name>A0A8T0JCJ9_CERPU</name>
<reference evidence="2" key="1">
    <citation type="submission" date="2020-06" db="EMBL/GenBank/DDBJ databases">
        <title>WGS assembly of Ceratodon purpureus strain R40.</title>
        <authorList>
            <person name="Carey S.B."/>
            <person name="Jenkins J."/>
            <person name="Shu S."/>
            <person name="Lovell J.T."/>
            <person name="Sreedasyam A."/>
            <person name="Maumus F."/>
            <person name="Tiley G.P."/>
            <person name="Fernandez-Pozo N."/>
            <person name="Barry K."/>
            <person name="Chen C."/>
            <person name="Wang M."/>
            <person name="Lipzen A."/>
            <person name="Daum C."/>
            <person name="Saski C.A."/>
            <person name="Payton A.C."/>
            <person name="Mcbreen J.C."/>
            <person name="Conrad R.E."/>
            <person name="Kollar L.M."/>
            <person name="Olsson S."/>
            <person name="Huttunen S."/>
            <person name="Landis J.B."/>
            <person name="Wickett N.J."/>
            <person name="Johnson M.G."/>
            <person name="Rensing S.A."/>
            <person name="Grimwood J."/>
            <person name="Schmutz J."/>
            <person name="Mcdaniel S.F."/>
        </authorList>
    </citation>
    <scope>NUCLEOTIDE SEQUENCE</scope>
    <source>
        <strain evidence="2">R40</strain>
    </source>
</reference>
<sequence length="65" mass="7226">MFDFLILGNGLSVICALLNSNGTQLIDCNKRRKKVLDRMSQFLSASGHQFPDVIFPTVPQAIMTI</sequence>
<keyword evidence="3" id="KW-1185">Reference proteome</keyword>
<dbReference type="AlphaFoldDB" id="A0A8T0JCJ9"/>
<dbReference type="EMBL" id="CM026421">
    <property type="protein sequence ID" value="KAG0592629.1"/>
    <property type="molecule type" value="Genomic_DNA"/>
</dbReference>
<organism evidence="2 3">
    <name type="scientific">Ceratodon purpureus</name>
    <name type="common">Fire moss</name>
    <name type="synonym">Dicranum purpureum</name>
    <dbReference type="NCBI Taxonomy" id="3225"/>
    <lineage>
        <taxon>Eukaryota</taxon>
        <taxon>Viridiplantae</taxon>
        <taxon>Streptophyta</taxon>
        <taxon>Embryophyta</taxon>
        <taxon>Bryophyta</taxon>
        <taxon>Bryophytina</taxon>
        <taxon>Bryopsida</taxon>
        <taxon>Dicranidae</taxon>
        <taxon>Pseudoditrichales</taxon>
        <taxon>Ditrichaceae</taxon>
        <taxon>Ceratodon</taxon>
    </lineage>
</organism>
<evidence type="ECO:0000313" key="2">
    <source>
        <dbReference type="EMBL" id="KAG0592629.1"/>
    </source>
</evidence>
<evidence type="ECO:0000313" key="3">
    <source>
        <dbReference type="Proteomes" id="UP000822688"/>
    </source>
</evidence>
<keyword evidence="1" id="KW-0732">Signal</keyword>
<gene>
    <name evidence="2" type="ORF">KC19_1G268600</name>
</gene>
<feature type="chain" id="PRO_5035834474" evidence="1">
    <location>
        <begin position="17"/>
        <end position="65"/>
    </location>
</feature>
<feature type="signal peptide" evidence="1">
    <location>
        <begin position="1"/>
        <end position="16"/>
    </location>
</feature>
<evidence type="ECO:0000256" key="1">
    <source>
        <dbReference type="SAM" id="SignalP"/>
    </source>
</evidence>
<comment type="caution">
    <text evidence="2">The sequence shown here is derived from an EMBL/GenBank/DDBJ whole genome shotgun (WGS) entry which is preliminary data.</text>
</comment>